<dbReference type="AlphaFoldDB" id="A0A369J2E7"/>
<accession>A0A369J2E7</accession>
<sequence length="321" mass="35858">MSTPDLSLPLATLLREATLAAHDLVAKGEGASALLSGRLDRDEYIKYLMMLWHIYDTLEQALDRHANHPALYPTHNPTLLARAPALSADISYFLQVPESSWKSHPVHLQFLASTPVPLINYVTRIREVADLEDPTPLLAHSYVRYLGDLSGGQTVRRILGKAYDLDDEVGLGLAFYAFKELKTTKLANQGEMKRIKEWFREGMNVAGDIGVEVKSSVLEETRVAFELNTVLFTLVRLKDEKPVDETEEEELESKEAPAVVEPTPLHQRTFPISQVVAVIAAVCLTHFILVTGGFTGDKGYQKLIALEKWVATLWKSTPRPE</sequence>
<keyword evidence="2" id="KW-0479">Metal-binding</keyword>
<protein>
    <submittedName>
        <fullName evidence="5">Heme oxygenase 2</fullName>
    </submittedName>
</protein>
<reference evidence="5" key="1">
    <citation type="submission" date="2018-04" db="EMBL/GenBank/DDBJ databases">
        <title>Whole genome sequencing of Hypsizygus marmoreus.</title>
        <authorList>
            <person name="Choi I.-G."/>
            <person name="Min B."/>
            <person name="Kim J.-G."/>
            <person name="Kim S."/>
            <person name="Oh Y.-L."/>
            <person name="Kong W.-S."/>
            <person name="Park H."/>
            <person name="Jeong J."/>
            <person name="Song E.-S."/>
        </authorList>
    </citation>
    <scope>NUCLEOTIDE SEQUENCE [LARGE SCALE GENOMIC DNA]</scope>
    <source>
        <strain evidence="5">51987-8</strain>
    </source>
</reference>
<keyword evidence="4" id="KW-1133">Transmembrane helix</keyword>
<keyword evidence="4" id="KW-0472">Membrane</keyword>
<dbReference type="InterPro" id="IPR002051">
    <property type="entry name" value="Haem_Oase"/>
</dbReference>
<evidence type="ECO:0000256" key="4">
    <source>
        <dbReference type="SAM" id="Phobius"/>
    </source>
</evidence>
<dbReference type="InterPro" id="IPR016053">
    <property type="entry name" value="Haem_Oase-like"/>
</dbReference>
<evidence type="ECO:0000313" key="6">
    <source>
        <dbReference type="Proteomes" id="UP000076154"/>
    </source>
</evidence>
<feature type="transmembrane region" description="Helical" evidence="4">
    <location>
        <begin position="275"/>
        <end position="294"/>
    </location>
</feature>
<keyword evidence="4" id="KW-0812">Transmembrane</keyword>
<gene>
    <name evidence="5" type="primary">HMOX2</name>
    <name evidence="5" type="ORF">Hypma_016318</name>
</gene>
<dbReference type="PANTHER" id="PTHR10720:SF0">
    <property type="entry name" value="HEME OXYGENASE"/>
    <property type="match status" value="1"/>
</dbReference>
<dbReference type="Pfam" id="PF01126">
    <property type="entry name" value="Heme_oxygenase"/>
    <property type="match status" value="1"/>
</dbReference>
<keyword evidence="1" id="KW-0349">Heme</keyword>
<dbReference type="EMBL" id="LUEZ02000096">
    <property type="protein sequence ID" value="RDB14817.1"/>
    <property type="molecule type" value="Genomic_DNA"/>
</dbReference>
<dbReference type="InterPro" id="IPR016084">
    <property type="entry name" value="Haem_Oase-like_multi-hlx"/>
</dbReference>
<dbReference type="STRING" id="39966.A0A369J2E7"/>
<organism evidence="5 6">
    <name type="scientific">Hypsizygus marmoreus</name>
    <name type="common">White beech mushroom</name>
    <name type="synonym">Agaricus marmoreus</name>
    <dbReference type="NCBI Taxonomy" id="39966"/>
    <lineage>
        <taxon>Eukaryota</taxon>
        <taxon>Fungi</taxon>
        <taxon>Dikarya</taxon>
        <taxon>Basidiomycota</taxon>
        <taxon>Agaricomycotina</taxon>
        <taxon>Agaricomycetes</taxon>
        <taxon>Agaricomycetidae</taxon>
        <taxon>Agaricales</taxon>
        <taxon>Tricholomatineae</taxon>
        <taxon>Lyophyllaceae</taxon>
        <taxon>Hypsizygus</taxon>
    </lineage>
</organism>
<keyword evidence="3" id="KW-0408">Iron</keyword>
<dbReference type="PANTHER" id="PTHR10720">
    <property type="entry name" value="HEME OXYGENASE"/>
    <property type="match status" value="1"/>
</dbReference>
<keyword evidence="6" id="KW-1185">Reference proteome</keyword>
<name>A0A369J2E7_HYPMA</name>
<proteinExistence type="predicted"/>
<evidence type="ECO:0000256" key="3">
    <source>
        <dbReference type="ARBA" id="ARBA00023004"/>
    </source>
</evidence>
<dbReference type="OrthoDB" id="652091at2759"/>
<evidence type="ECO:0000256" key="2">
    <source>
        <dbReference type="ARBA" id="ARBA00022723"/>
    </source>
</evidence>
<dbReference type="Gene3D" id="1.20.910.10">
    <property type="entry name" value="Heme oxygenase-like"/>
    <property type="match status" value="1"/>
</dbReference>
<dbReference type="GO" id="GO:0006788">
    <property type="term" value="P:heme oxidation"/>
    <property type="evidence" value="ECO:0007669"/>
    <property type="project" value="InterPro"/>
</dbReference>
<comment type="caution">
    <text evidence="5">The sequence shown here is derived from an EMBL/GenBank/DDBJ whole genome shotgun (WGS) entry which is preliminary data.</text>
</comment>
<dbReference type="CDD" id="cd19165">
    <property type="entry name" value="HemeO"/>
    <property type="match status" value="1"/>
</dbReference>
<dbReference type="SUPFAM" id="SSF48613">
    <property type="entry name" value="Heme oxygenase-like"/>
    <property type="match status" value="1"/>
</dbReference>
<evidence type="ECO:0000256" key="1">
    <source>
        <dbReference type="ARBA" id="ARBA00022617"/>
    </source>
</evidence>
<dbReference type="GO" id="GO:0046872">
    <property type="term" value="F:metal ion binding"/>
    <property type="evidence" value="ECO:0007669"/>
    <property type="project" value="UniProtKB-KW"/>
</dbReference>
<dbReference type="Proteomes" id="UP000076154">
    <property type="component" value="Unassembled WGS sequence"/>
</dbReference>
<dbReference type="InParanoid" id="A0A369J2E7"/>
<evidence type="ECO:0000313" key="5">
    <source>
        <dbReference type="EMBL" id="RDB14817.1"/>
    </source>
</evidence>
<dbReference type="GO" id="GO:0004392">
    <property type="term" value="F:heme oxygenase (decyclizing) activity"/>
    <property type="evidence" value="ECO:0007669"/>
    <property type="project" value="InterPro"/>
</dbReference>